<evidence type="ECO:0000256" key="2">
    <source>
        <dbReference type="ARBA" id="ARBA00022670"/>
    </source>
</evidence>
<dbReference type="Gene3D" id="3.40.140.10">
    <property type="entry name" value="Cytidine Deaminase, domain 2"/>
    <property type="match status" value="1"/>
</dbReference>
<evidence type="ECO:0000256" key="3">
    <source>
        <dbReference type="ARBA" id="ARBA00022723"/>
    </source>
</evidence>
<dbReference type="PANTHER" id="PTHR30471">
    <property type="entry name" value="DNA REPAIR PROTEIN RADC"/>
    <property type="match status" value="1"/>
</dbReference>
<keyword evidence="6" id="KW-0482">Metalloprotease</keyword>
<dbReference type="NCBIfam" id="TIGR00608">
    <property type="entry name" value="radc"/>
    <property type="match status" value="1"/>
</dbReference>
<dbReference type="InterPro" id="IPR001405">
    <property type="entry name" value="UPF0758"/>
</dbReference>
<evidence type="ECO:0000256" key="6">
    <source>
        <dbReference type="ARBA" id="ARBA00023049"/>
    </source>
</evidence>
<evidence type="ECO:0000256" key="1">
    <source>
        <dbReference type="ARBA" id="ARBA00010243"/>
    </source>
</evidence>
<name>A0A174EQD0_9CLOT</name>
<keyword evidence="4" id="KW-0378">Hydrolase</keyword>
<evidence type="ECO:0000256" key="4">
    <source>
        <dbReference type="ARBA" id="ARBA00022801"/>
    </source>
</evidence>
<dbReference type="Pfam" id="PF04002">
    <property type="entry name" value="RadC"/>
    <property type="match status" value="1"/>
</dbReference>
<evidence type="ECO:0000259" key="7">
    <source>
        <dbReference type="PROSITE" id="PS50249"/>
    </source>
</evidence>
<reference evidence="8 9" key="1">
    <citation type="submission" date="2015-09" db="EMBL/GenBank/DDBJ databases">
        <authorList>
            <consortium name="Pathogen Informatics"/>
        </authorList>
    </citation>
    <scope>NUCLEOTIDE SEQUENCE [LARGE SCALE GENOMIC DNA]</scope>
    <source>
        <strain evidence="8 9">2789STDY5834855</strain>
    </source>
</reference>
<dbReference type="Proteomes" id="UP000095558">
    <property type="component" value="Unassembled WGS sequence"/>
</dbReference>
<organism evidence="8 9">
    <name type="scientific">Clostridium disporicum</name>
    <dbReference type="NCBI Taxonomy" id="84024"/>
    <lineage>
        <taxon>Bacteria</taxon>
        <taxon>Bacillati</taxon>
        <taxon>Bacillota</taxon>
        <taxon>Clostridia</taxon>
        <taxon>Eubacteriales</taxon>
        <taxon>Clostridiaceae</taxon>
        <taxon>Clostridium</taxon>
    </lineage>
</organism>
<dbReference type="OrthoDB" id="9804482at2"/>
<dbReference type="InterPro" id="IPR020891">
    <property type="entry name" value="UPF0758_CS"/>
</dbReference>
<accession>A0A174EQD0</accession>
<dbReference type="GO" id="GO:0008237">
    <property type="term" value="F:metallopeptidase activity"/>
    <property type="evidence" value="ECO:0007669"/>
    <property type="project" value="UniProtKB-KW"/>
</dbReference>
<gene>
    <name evidence="8" type="primary">radC_2</name>
    <name evidence="8" type="ORF">ERS852470_02195</name>
</gene>
<dbReference type="GO" id="GO:0006508">
    <property type="term" value="P:proteolysis"/>
    <property type="evidence" value="ECO:0007669"/>
    <property type="project" value="UniProtKB-KW"/>
</dbReference>
<evidence type="ECO:0000313" key="8">
    <source>
        <dbReference type="EMBL" id="CUO38878.1"/>
    </source>
</evidence>
<evidence type="ECO:0000256" key="5">
    <source>
        <dbReference type="ARBA" id="ARBA00022833"/>
    </source>
</evidence>
<dbReference type="GO" id="GO:0046872">
    <property type="term" value="F:metal ion binding"/>
    <property type="evidence" value="ECO:0007669"/>
    <property type="project" value="UniProtKB-KW"/>
</dbReference>
<keyword evidence="5" id="KW-0862">Zinc</keyword>
<keyword evidence="3" id="KW-0479">Metal-binding</keyword>
<proteinExistence type="inferred from homology"/>
<dbReference type="InterPro" id="IPR037518">
    <property type="entry name" value="MPN"/>
</dbReference>
<dbReference type="EMBL" id="CYZV01000023">
    <property type="protein sequence ID" value="CUO38878.1"/>
    <property type="molecule type" value="Genomic_DNA"/>
</dbReference>
<sequence>MKGFDFMNRINIVTIKMEKVKSMLVENKQISSPNDVFTIVNKYLDGTDREHLVLLTLDVKNKITSINTVSIGSINTSIVHPREVFKTAILSNASSVILTHNHPSGDVTPSKEDIDITNRIKECGRILGIELLDHVIIGDDKYSSLKEKGII</sequence>
<comment type="similarity">
    <text evidence="1">Belongs to the UPF0758 family.</text>
</comment>
<feature type="domain" description="MPN" evidence="7">
    <location>
        <begin position="29"/>
        <end position="151"/>
    </location>
</feature>
<dbReference type="PROSITE" id="PS01302">
    <property type="entry name" value="UPF0758"/>
    <property type="match status" value="1"/>
</dbReference>
<dbReference type="InterPro" id="IPR025657">
    <property type="entry name" value="RadC_JAB"/>
</dbReference>
<dbReference type="PROSITE" id="PS50249">
    <property type="entry name" value="MPN"/>
    <property type="match status" value="1"/>
</dbReference>
<dbReference type="AlphaFoldDB" id="A0A174EQD0"/>
<evidence type="ECO:0000313" key="9">
    <source>
        <dbReference type="Proteomes" id="UP000095558"/>
    </source>
</evidence>
<dbReference type="PANTHER" id="PTHR30471:SF3">
    <property type="entry name" value="UPF0758 PROTEIN YEES-RELATED"/>
    <property type="match status" value="1"/>
</dbReference>
<keyword evidence="2" id="KW-0645">Protease</keyword>
<dbReference type="CDD" id="cd08071">
    <property type="entry name" value="MPN_DUF2466"/>
    <property type="match status" value="1"/>
</dbReference>
<protein>
    <submittedName>
        <fullName evidence="8">DNA repair protein RadC</fullName>
    </submittedName>
</protein>